<dbReference type="AlphaFoldDB" id="L7JUJ1"/>
<evidence type="ECO:0000313" key="3">
    <source>
        <dbReference type="Proteomes" id="UP000011185"/>
    </source>
</evidence>
<name>L7JUJ1_TRAHO</name>
<proteinExistence type="predicted"/>
<dbReference type="InterPro" id="IPR015943">
    <property type="entry name" value="WD40/YVTN_repeat-like_dom_sf"/>
</dbReference>
<keyword evidence="3" id="KW-1185">Reference proteome</keyword>
<dbReference type="GO" id="GO:0030686">
    <property type="term" value="C:90S preribosome"/>
    <property type="evidence" value="ECO:0007669"/>
    <property type="project" value="TreeGrafter"/>
</dbReference>
<dbReference type="HOGENOM" id="CLU_009923_1_0_1"/>
<sequence length="292" mass="33994">MVTQIDVYKDFQFPTSCTKLKLNNEQTHVIAVGTYPPQYKVYVVEDNTEFFERRMDTDIVDFCFLTHSPRKLAFLRDDKTIEFHLNYNLHYKLRIPHFGRCLNRFSDNLYFCTDKELYRIDLARGAMSRVYNSDYELNTFSVSRTHGLSALFSDGQLAFVDARQNEMVKHINFRENVINGDFDANIIISVATDQNLYMFDLRNMKPFIKSTVTGATKVICHEKHCFVAYSEGIDIYDNVSKIDTLFSANISTFDLKDNVIFVGYCSSEIKTYYTGIGIIPKWCSYAEKYVID</sequence>
<dbReference type="FunCoup" id="L7JUJ1">
    <property type="interactions" value="226"/>
</dbReference>
<organism evidence="2 3">
    <name type="scientific">Trachipleistophora hominis</name>
    <name type="common">Microsporidian parasite</name>
    <dbReference type="NCBI Taxonomy" id="72359"/>
    <lineage>
        <taxon>Eukaryota</taxon>
        <taxon>Fungi</taxon>
        <taxon>Fungi incertae sedis</taxon>
        <taxon>Microsporidia</taxon>
        <taxon>Pleistophoridae</taxon>
        <taxon>Trachipleistophora</taxon>
    </lineage>
</organism>
<dbReference type="PANTHER" id="PTHR14927">
    <property type="entry name" value="NUCLEOLAR PROTEIN 10"/>
    <property type="match status" value="1"/>
</dbReference>
<dbReference type="OrthoDB" id="273340at2759"/>
<dbReference type="Proteomes" id="UP000011185">
    <property type="component" value="Unassembled WGS sequence"/>
</dbReference>
<dbReference type="OMA" id="YKLRIPH"/>
<evidence type="ECO:0000259" key="1">
    <source>
        <dbReference type="Pfam" id="PF23098"/>
    </source>
</evidence>
<dbReference type="EMBL" id="JH994031">
    <property type="protein sequence ID" value="ELQ74681.1"/>
    <property type="molecule type" value="Genomic_DNA"/>
</dbReference>
<dbReference type="Pfam" id="PF23098">
    <property type="entry name" value="Beta-prop_NOL10_N"/>
    <property type="match status" value="1"/>
</dbReference>
<dbReference type="Gene3D" id="2.130.10.10">
    <property type="entry name" value="YVTN repeat-like/Quinoprotein amine dehydrogenase"/>
    <property type="match status" value="1"/>
</dbReference>
<accession>L7JUJ1</accession>
<dbReference type="GO" id="GO:0000462">
    <property type="term" value="P:maturation of SSU-rRNA from tricistronic rRNA transcript (SSU-rRNA, 5.8S rRNA, LSU-rRNA)"/>
    <property type="evidence" value="ECO:0007669"/>
    <property type="project" value="TreeGrafter"/>
</dbReference>
<dbReference type="InterPro" id="IPR040382">
    <property type="entry name" value="NOL10/Enp2"/>
</dbReference>
<dbReference type="STRING" id="72359.L7JUJ1"/>
<gene>
    <name evidence="2" type="ORF">THOM_2405</name>
</gene>
<feature type="domain" description="Nucleolar protein 10-like N-terminal" evidence="1">
    <location>
        <begin position="4"/>
        <end position="171"/>
    </location>
</feature>
<evidence type="ECO:0000313" key="2">
    <source>
        <dbReference type="EMBL" id="ELQ74681.1"/>
    </source>
</evidence>
<dbReference type="InParanoid" id="L7JUJ1"/>
<dbReference type="VEuPathDB" id="MicrosporidiaDB:THOM_2405"/>
<dbReference type="GO" id="GO:0032040">
    <property type="term" value="C:small-subunit processome"/>
    <property type="evidence" value="ECO:0007669"/>
    <property type="project" value="TreeGrafter"/>
</dbReference>
<dbReference type="PANTHER" id="PTHR14927:SF0">
    <property type="entry name" value="NUCLEOLAR PROTEIN 10"/>
    <property type="match status" value="1"/>
</dbReference>
<protein>
    <submittedName>
        <fullName evidence="2">WD40 repeat protein</fullName>
    </submittedName>
</protein>
<reference evidence="2 3" key="1">
    <citation type="journal article" date="2012" name="PLoS Pathog.">
        <title>The genome of the obligate intracellular parasite Trachipleistophora hominis: new insights into microsporidian genome dynamics and reductive evolution.</title>
        <authorList>
            <person name="Heinz E."/>
            <person name="Williams T.A."/>
            <person name="Nakjang S."/>
            <person name="Noel C.J."/>
            <person name="Swan D.C."/>
            <person name="Goldberg A.V."/>
            <person name="Harris S.R."/>
            <person name="Weinmaier T."/>
            <person name="Markert S."/>
            <person name="Becher D."/>
            <person name="Bernhardt J."/>
            <person name="Dagan T."/>
            <person name="Hacker C."/>
            <person name="Lucocq J.M."/>
            <person name="Schweder T."/>
            <person name="Rattei T."/>
            <person name="Hall N."/>
            <person name="Hirt R.P."/>
            <person name="Embley T.M."/>
        </authorList>
    </citation>
    <scope>NUCLEOTIDE SEQUENCE [LARGE SCALE GENOMIC DNA]</scope>
</reference>
<dbReference type="InterPro" id="IPR056551">
    <property type="entry name" value="Beta-prop_NOL10_N"/>
</dbReference>
<dbReference type="SUPFAM" id="SSF50978">
    <property type="entry name" value="WD40 repeat-like"/>
    <property type="match status" value="1"/>
</dbReference>
<dbReference type="InterPro" id="IPR036322">
    <property type="entry name" value="WD40_repeat_dom_sf"/>
</dbReference>